<evidence type="ECO:0000313" key="2">
    <source>
        <dbReference type="EMBL" id="CAL8134440.1"/>
    </source>
</evidence>
<gene>
    <name evidence="2" type="ORF">ODALV1_LOCUS25525</name>
</gene>
<keyword evidence="1" id="KW-0472">Membrane</keyword>
<dbReference type="Proteomes" id="UP001642540">
    <property type="component" value="Unassembled WGS sequence"/>
</dbReference>
<evidence type="ECO:0000256" key="1">
    <source>
        <dbReference type="SAM" id="Phobius"/>
    </source>
</evidence>
<proteinExistence type="predicted"/>
<keyword evidence="1" id="KW-1133">Transmembrane helix</keyword>
<evidence type="ECO:0008006" key="4">
    <source>
        <dbReference type="Google" id="ProtNLM"/>
    </source>
</evidence>
<dbReference type="EMBL" id="CAXLJM020000104">
    <property type="protein sequence ID" value="CAL8134440.1"/>
    <property type="molecule type" value="Genomic_DNA"/>
</dbReference>
<keyword evidence="1" id="KW-0812">Transmembrane</keyword>
<feature type="transmembrane region" description="Helical" evidence="1">
    <location>
        <begin position="315"/>
        <end position="336"/>
    </location>
</feature>
<feature type="transmembrane region" description="Helical" evidence="1">
    <location>
        <begin position="129"/>
        <end position="149"/>
    </location>
</feature>
<accession>A0ABP1RSE6</accession>
<feature type="transmembrane region" description="Helical" evidence="1">
    <location>
        <begin position="356"/>
        <end position="373"/>
    </location>
</feature>
<comment type="caution">
    <text evidence="2">The sequence shown here is derived from an EMBL/GenBank/DDBJ whole genome shotgun (WGS) entry which is preliminary data.</text>
</comment>
<feature type="transmembrane region" description="Helical" evidence="1">
    <location>
        <begin position="210"/>
        <end position="240"/>
    </location>
</feature>
<feature type="transmembrane region" description="Helical" evidence="1">
    <location>
        <begin position="42"/>
        <end position="60"/>
    </location>
</feature>
<evidence type="ECO:0000313" key="3">
    <source>
        <dbReference type="Proteomes" id="UP001642540"/>
    </source>
</evidence>
<name>A0ABP1RSE6_9HEXA</name>
<organism evidence="2 3">
    <name type="scientific">Orchesella dallaii</name>
    <dbReference type="NCBI Taxonomy" id="48710"/>
    <lineage>
        <taxon>Eukaryota</taxon>
        <taxon>Metazoa</taxon>
        <taxon>Ecdysozoa</taxon>
        <taxon>Arthropoda</taxon>
        <taxon>Hexapoda</taxon>
        <taxon>Collembola</taxon>
        <taxon>Entomobryomorpha</taxon>
        <taxon>Entomobryoidea</taxon>
        <taxon>Orchesellidae</taxon>
        <taxon>Orchesellinae</taxon>
        <taxon>Orchesella</taxon>
    </lineage>
</organism>
<feature type="transmembrane region" description="Helical" evidence="1">
    <location>
        <begin position="420"/>
        <end position="440"/>
    </location>
</feature>
<keyword evidence="3" id="KW-1185">Reference proteome</keyword>
<protein>
    <recommendedName>
        <fullName evidence="4">Gustatory receptor</fullName>
    </recommendedName>
</protein>
<sequence>MAEIFLYAYFKFAYFLLLVPYKFMRNPKSGIFHVVEWMPQKVLCGVSHVVILFLYCVKVQRALVDATFENHISIFTLFEMIFSLLYKITLVKTFWVKKETIQGILNSFNTDLNLNALSSSCRNSWIESLLFCNILLGFYSVIAITRLFVSNVGVLFMTYVPSNYKTVSFSTWYFNLKYEAKCTILLQQPCVADMHFREAGQVFTLPQDGILLTIIIFIFLSRSFMAYLSDVFVLMIILTLSEPVKKFTRPLVKELERENMGIVTTSKDSHVADWVRKITGRNDKMVLPRCMSPSINTLVERYEALKRLSFKLNNVVGAPFLFYLGEAVITYAIHLYDRLELAKRSDMNPVTTVVHFLFYVTTFLIFFTSSEICRQMNFFKSWLFDKRRSLNLDMNEFFFLLDSLASKVVSISAFDVVTMSYSMIGTFLGLILTFFIVSLTSPQKPQ</sequence>
<feature type="transmembrane region" description="Helical" evidence="1">
    <location>
        <begin position="72"/>
        <end position="90"/>
    </location>
</feature>
<feature type="transmembrane region" description="Helical" evidence="1">
    <location>
        <begin position="6"/>
        <end position="21"/>
    </location>
</feature>
<reference evidence="2 3" key="1">
    <citation type="submission" date="2024-08" db="EMBL/GenBank/DDBJ databases">
        <authorList>
            <person name="Cucini C."/>
            <person name="Frati F."/>
        </authorList>
    </citation>
    <scope>NUCLEOTIDE SEQUENCE [LARGE SCALE GENOMIC DNA]</scope>
</reference>